<dbReference type="PROSITE" id="PS50005">
    <property type="entry name" value="TPR"/>
    <property type="match status" value="2"/>
</dbReference>
<dbReference type="InterPro" id="IPR019734">
    <property type="entry name" value="TPR_rpt"/>
</dbReference>
<dbReference type="SUPFAM" id="SSF48452">
    <property type="entry name" value="TPR-like"/>
    <property type="match status" value="2"/>
</dbReference>
<dbReference type="PANTHER" id="PTHR12558">
    <property type="entry name" value="CELL DIVISION CYCLE 16,23,27"/>
    <property type="match status" value="1"/>
</dbReference>
<keyword evidence="6" id="KW-1185">Reference proteome</keyword>
<feature type="region of interest" description="Disordered" evidence="4">
    <location>
        <begin position="246"/>
        <end position="280"/>
    </location>
</feature>
<sequence length="923" mass="98206">MASSRRPHPPPQSAPSSPPSPRQSLLRELALSALPYSPQTALFYAERLHALEPATEPAAFLLAFVQHRNERHHEALWTLRQPVSFVPAAPPPPDALRLGDDRLGATAGTAGPSRRWAAPSPSTSSGKLVRPAVECSVRCARLYGQACLALGRDKEGRDALAAVIQPGVPLAPSASQDLALDSPSSILAHDDPTIVELELARLARKAGSYERAVQSYSRVLDKLPTCWEALEALCVMGAPPDVDVLYPPRPRSSTSVQTHPNRAPPASTSASTYPPPLGPSQTAAVNAPFNFGRPRNGDLQEGVAYGTPLDVGGGGALLFKPNGGLGPAAKGKAVGGRDGMLFGGGGGPPPLRRAPSARYGDITESSIDEASFDTSFYPSAPLFSAPMTANFASQASRTNSLFTPPAPPTLPTATAPGVKRTRAGNIAPASTAAASADDDTTQRAAHGRRVVRGVPGDGKTRRGDASATATAPATRRSSRLSRDTGSSTGAASAAASVGMTLSRSQTSANGRNAPASTAARDKKRSKANAGPSVLSDAGSDALSPPPPSHSSSPAPSSPGASAQQQHPRIASSLDPARQEAEDYVSGVLRCFARAEVARAKYEGAKCLEALAGLPVEQQRTARCLIGVAKAHFEMLNYDKAEKAFQQARLVAPHLLDAMELYSTALWHLRAPTALSFLAQELMLISPAHPSSWIAAGNVFSHVEDHAGALKCFKRAAQVDEGCVYAYTLSGHECIMLEEWERALGFFREAVRRDPLHYNAWFGFGNVYMKTGKYTLAEYHFRRALEINPTNATLACCVGSVLEKLRRPKEALEVYERACVLAPESPLARFNRVRMLLALQRYQTAESDLITLKQQAPSEPNVHYLLGKLYKLLGRRPEMLNHFALAQDLEPRMASVIREQIERSVSAEAGMDVDDSEIGGSFAG</sequence>
<comment type="similarity">
    <text evidence="2">Belongs to the APC3/CDC27 family.</text>
</comment>
<dbReference type="GO" id="GO:0051301">
    <property type="term" value="P:cell division"/>
    <property type="evidence" value="ECO:0007669"/>
    <property type="project" value="TreeGrafter"/>
</dbReference>
<dbReference type="SMART" id="SM00028">
    <property type="entry name" value="TPR"/>
    <property type="match status" value="7"/>
</dbReference>
<feature type="compositionally biased region" description="Low complexity" evidence="4">
    <location>
        <begin position="465"/>
        <end position="475"/>
    </location>
</feature>
<dbReference type="InterPro" id="IPR011990">
    <property type="entry name" value="TPR-like_helical_dom_sf"/>
</dbReference>
<proteinExistence type="inferred from homology"/>
<dbReference type="AlphaFoldDB" id="A0A0D6ET59"/>
<dbReference type="Proteomes" id="UP000243876">
    <property type="component" value="Unassembled WGS sequence"/>
</dbReference>
<feature type="repeat" description="TPR" evidence="3">
    <location>
        <begin position="723"/>
        <end position="756"/>
    </location>
</feature>
<organism evidence="5 6">
    <name type="scientific">Sporidiobolus salmonicolor</name>
    <name type="common">Yeast-like fungus</name>
    <name type="synonym">Sporobolomyces salmonicolor</name>
    <dbReference type="NCBI Taxonomy" id="5005"/>
    <lineage>
        <taxon>Eukaryota</taxon>
        <taxon>Fungi</taxon>
        <taxon>Dikarya</taxon>
        <taxon>Basidiomycota</taxon>
        <taxon>Pucciniomycotina</taxon>
        <taxon>Microbotryomycetes</taxon>
        <taxon>Sporidiobolales</taxon>
        <taxon>Sporidiobolaceae</taxon>
        <taxon>Sporobolomyces</taxon>
    </lineage>
</organism>
<protein>
    <submittedName>
        <fullName evidence="5">SPOSA6832_04921-mRNA-1:cds</fullName>
    </submittedName>
</protein>
<dbReference type="GO" id="GO:0031145">
    <property type="term" value="P:anaphase-promoting complex-dependent catabolic process"/>
    <property type="evidence" value="ECO:0007669"/>
    <property type="project" value="TreeGrafter"/>
</dbReference>
<feature type="region of interest" description="Disordered" evidence="4">
    <location>
        <begin position="398"/>
        <end position="576"/>
    </location>
</feature>
<feature type="region of interest" description="Disordered" evidence="4">
    <location>
        <begin position="100"/>
        <end position="123"/>
    </location>
</feature>
<feature type="compositionally biased region" description="Low complexity" evidence="4">
    <location>
        <begin position="549"/>
        <end position="567"/>
    </location>
</feature>
<dbReference type="PROSITE" id="PS50293">
    <property type="entry name" value="TPR_REGION"/>
    <property type="match status" value="1"/>
</dbReference>
<feature type="repeat" description="TPR" evidence="3">
    <location>
        <begin position="757"/>
        <end position="790"/>
    </location>
</feature>
<dbReference type="GO" id="GO:0007091">
    <property type="term" value="P:metaphase/anaphase transition of mitotic cell cycle"/>
    <property type="evidence" value="ECO:0007669"/>
    <property type="project" value="TreeGrafter"/>
</dbReference>
<evidence type="ECO:0000313" key="5">
    <source>
        <dbReference type="EMBL" id="CEQ43033.1"/>
    </source>
</evidence>
<name>A0A0D6ET59_SPOSA</name>
<dbReference type="GO" id="GO:0016567">
    <property type="term" value="P:protein ubiquitination"/>
    <property type="evidence" value="ECO:0007669"/>
    <property type="project" value="TreeGrafter"/>
</dbReference>
<feature type="compositionally biased region" description="Pro residues" evidence="4">
    <location>
        <begin position="9"/>
        <end position="21"/>
    </location>
</feature>
<evidence type="ECO:0000256" key="2">
    <source>
        <dbReference type="ARBA" id="ARBA00038210"/>
    </source>
</evidence>
<dbReference type="Pfam" id="PF13432">
    <property type="entry name" value="TPR_16"/>
    <property type="match status" value="2"/>
</dbReference>
<dbReference type="PANTHER" id="PTHR12558:SF13">
    <property type="entry name" value="CELL DIVISION CYCLE PROTEIN 27 HOMOLOG"/>
    <property type="match status" value="1"/>
</dbReference>
<feature type="compositionally biased region" description="Polar residues" evidence="4">
    <location>
        <begin position="499"/>
        <end position="510"/>
    </location>
</feature>
<accession>A0A0D6ET59</accession>
<feature type="compositionally biased region" description="Polar residues" evidence="4">
    <location>
        <begin position="251"/>
        <end position="260"/>
    </location>
</feature>
<dbReference type="OrthoDB" id="10248520at2759"/>
<keyword evidence="1 3" id="KW-0802">TPR repeat</keyword>
<gene>
    <name evidence="5" type="primary">SPOSA6832_04921</name>
</gene>
<dbReference type="GO" id="GO:0005680">
    <property type="term" value="C:anaphase-promoting complex"/>
    <property type="evidence" value="ECO:0007669"/>
    <property type="project" value="TreeGrafter"/>
</dbReference>
<dbReference type="Gene3D" id="1.25.40.10">
    <property type="entry name" value="Tetratricopeptide repeat domain"/>
    <property type="match status" value="5"/>
</dbReference>
<feature type="compositionally biased region" description="Low complexity" evidence="4">
    <location>
        <begin position="484"/>
        <end position="496"/>
    </location>
</feature>
<reference evidence="6" key="1">
    <citation type="submission" date="2015-02" db="EMBL/GenBank/DDBJ databases">
        <authorList>
            <person name="Gon?alves P."/>
        </authorList>
    </citation>
    <scope>NUCLEOTIDE SEQUENCE [LARGE SCALE GENOMIC DNA]</scope>
</reference>
<evidence type="ECO:0000313" key="6">
    <source>
        <dbReference type="Proteomes" id="UP000243876"/>
    </source>
</evidence>
<evidence type="ECO:0000256" key="4">
    <source>
        <dbReference type="SAM" id="MobiDB-lite"/>
    </source>
</evidence>
<dbReference type="GO" id="GO:0005737">
    <property type="term" value="C:cytoplasm"/>
    <property type="evidence" value="ECO:0007669"/>
    <property type="project" value="TreeGrafter"/>
</dbReference>
<evidence type="ECO:0000256" key="3">
    <source>
        <dbReference type="PROSITE-ProRule" id="PRU00339"/>
    </source>
</evidence>
<feature type="region of interest" description="Disordered" evidence="4">
    <location>
        <begin position="1"/>
        <end position="24"/>
    </location>
</feature>
<dbReference type="EMBL" id="CENE01000045">
    <property type="protein sequence ID" value="CEQ43033.1"/>
    <property type="molecule type" value="Genomic_DNA"/>
</dbReference>
<evidence type="ECO:0000256" key="1">
    <source>
        <dbReference type="ARBA" id="ARBA00022803"/>
    </source>
</evidence>